<dbReference type="EC" id="3.1.1.2" evidence="7"/>
<evidence type="ECO:0000313" key="9">
    <source>
        <dbReference type="Proteomes" id="UP001249851"/>
    </source>
</evidence>
<dbReference type="InterPro" id="IPR002640">
    <property type="entry name" value="Arylesterase"/>
</dbReference>
<feature type="binding site" evidence="6">
    <location>
        <position position="62"/>
    </location>
    <ligand>
        <name>Ca(2+)</name>
        <dbReference type="ChEBI" id="CHEBI:29108"/>
        <label>1</label>
        <note>catalytic</note>
    </ligand>
</feature>
<dbReference type="PANTHER" id="PTHR11799">
    <property type="entry name" value="PARAOXONASE"/>
    <property type="match status" value="1"/>
</dbReference>
<feature type="binding site" evidence="6">
    <location>
        <position position="218"/>
    </location>
    <ligand>
        <name>Ca(2+)</name>
        <dbReference type="ChEBI" id="CHEBI:29108"/>
        <label>1</label>
        <note>catalytic</note>
    </ligand>
</feature>
<dbReference type="Gene3D" id="2.120.10.30">
    <property type="entry name" value="TolB, C-terminal domain"/>
    <property type="match status" value="1"/>
</dbReference>
<evidence type="ECO:0000256" key="1">
    <source>
        <dbReference type="ARBA" id="ARBA00008595"/>
    </source>
</evidence>
<evidence type="ECO:0000313" key="8">
    <source>
        <dbReference type="EMBL" id="KAK2570637.1"/>
    </source>
</evidence>
<keyword evidence="9" id="KW-1185">Reference proteome</keyword>
<feature type="binding site" evidence="6">
    <location>
        <position position="114"/>
    </location>
    <ligand>
        <name>Ca(2+)</name>
        <dbReference type="ChEBI" id="CHEBI:29108"/>
        <label>1</label>
        <note>catalytic</note>
    </ligand>
</feature>
<keyword evidence="4 7" id="KW-0325">Glycoprotein</keyword>
<feature type="binding site" evidence="6">
    <location>
        <position position="172"/>
    </location>
    <ligand>
        <name>Ca(2+)</name>
        <dbReference type="ChEBI" id="CHEBI:29108"/>
        <label>1</label>
        <note>catalytic</note>
    </ligand>
</feature>
<keyword evidence="3 7" id="KW-1015">Disulfide bond</keyword>
<protein>
    <recommendedName>
        <fullName evidence="7">Paraoxonase</fullName>
        <ecNumber evidence="7">3.1.1.2</ecNumber>
    </recommendedName>
</protein>
<comment type="cofactor">
    <cofactor evidence="6 7">
        <name>Ca(2+)</name>
        <dbReference type="ChEBI" id="CHEBI:29108"/>
    </cofactor>
    <text evidence="6 7">Binds 2 calcium ions per subunit.</text>
</comment>
<organism evidence="8 9">
    <name type="scientific">Acropora cervicornis</name>
    <name type="common">Staghorn coral</name>
    <dbReference type="NCBI Taxonomy" id="6130"/>
    <lineage>
        <taxon>Eukaryota</taxon>
        <taxon>Metazoa</taxon>
        <taxon>Cnidaria</taxon>
        <taxon>Anthozoa</taxon>
        <taxon>Hexacorallia</taxon>
        <taxon>Scleractinia</taxon>
        <taxon>Astrocoeniina</taxon>
        <taxon>Acroporidae</taxon>
        <taxon>Acropora</taxon>
    </lineage>
</organism>
<dbReference type="GO" id="GO:0004064">
    <property type="term" value="F:arylesterase activity"/>
    <property type="evidence" value="ECO:0007669"/>
    <property type="project" value="UniProtKB-UniRule"/>
</dbReference>
<dbReference type="PANTHER" id="PTHR11799:SF12">
    <property type="entry name" value="PARAOXONASE-RELATED"/>
    <property type="match status" value="1"/>
</dbReference>
<evidence type="ECO:0000256" key="4">
    <source>
        <dbReference type="ARBA" id="ARBA00023180"/>
    </source>
</evidence>
<evidence type="ECO:0000256" key="2">
    <source>
        <dbReference type="ARBA" id="ARBA00022801"/>
    </source>
</evidence>
<feature type="binding site" evidence="6">
    <location>
        <position position="115"/>
    </location>
    <ligand>
        <name>Ca(2+)</name>
        <dbReference type="ChEBI" id="CHEBI:29108"/>
        <label>1</label>
        <note>catalytic</note>
    </ligand>
</feature>
<evidence type="ECO:0000256" key="3">
    <source>
        <dbReference type="ARBA" id="ARBA00023157"/>
    </source>
</evidence>
<reference evidence="8" key="1">
    <citation type="journal article" date="2023" name="G3 (Bethesda)">
        <title>Whole genome assembly and annotation of the endangered Caribbean coral Acropora cervicornis.</title>
        <authorList>
            <person name="Selwyn J.D."/>
            <person name="Vollmer S.V."/>
        </authorList>
    </citation>
    <scope>NUCLEOTIDE SEQUENCE</scope>
    <source>
        <strain evidence="8">K2</strain>
    </source>
</reference>
<dbReference type="GO" id="GO:0046872">
    <property type="term" value="F:metal ion binding"/>
    <property type="evidence" value="ECO:0007669"/>
    <property type="project" value="UniProtKB-KW"/>
</dbReference>
<sequence length="315" mass="35630">MCYSSRPIDHDLVGGELPFSYDAELDKRNSKLLTFDFAKPDQDPIEVTLKNFNRTGFNPHGITVYQDPSSNRVSLFVINHRLDAQAIEIFDLERASHSLVHRRSVVDPLIWSPNNLCAVGPNSFYVTNDNFFHFESTILRQVATFFLNYWLHGSVVFFDGVRGFEVAQGHPNGISMDKSERFVIVPNTLSRSVVVYRRRHDNTLEETQTIKVGSVIDNINVDPVTGNLWLAGIPRVSEIVEHINNISHRSPSQIMMLQLGEPASSGISFPDYQLREAYMDDGRQMTGATSAVVYKDRLLIGSICGDLLLCEIQYF</sequence>
<dbReference type="Pfam" id="PF01731">
    <property type="entry name" value="Arylesterase"/>
    <property type="match status" value="1"/>
</dbReference>
<proteinExistence type="inferred from homology"/>
<gene>
    <name evidence="8" type="ORF">P5673_004321</name>
</gene>
<feature type="binding site" evidence="6">
    <location>
        <position position="217"/>
    </location>
    <ligand>
        <name>Ca(2+)</name>
        <dbReference type="ChEBI" id="CHEBI:29108"/>
        <label>1</label>
        <note>catalytic</note>
    </ligand>
</feature>
<feature type="active site" description="Proton acceptor" evidence="5">
    <location>
        <position position="60"/>
    </location>
</feature>
<keyword evidence="6 7" id="KW-0106">Calcium</keyword>
<keyword evidence="6 7" id="KW-0479">Metal-binding</keyword>
<dbReference type="InterPro" id="IPR051288">
    <property type="entry name" value="Serum_paraoxonase/arylesterase"/>
</dbReference>
<evidence type="ECO:0000256" key="6">
    <source>
        <dbReference type="PIRSR" id="PIRSR602640-2"/>
    </source>
</evidence>
<comment type="catalytic activity">
    <reaction evidence="7">
        <text>a phenyl acetate + H2O = a phenol + acetate + H(+)</text>
        <dbReference type="Rhea" id="RHEA:17309"/>
        <dbReference type="ChEBI" id="CHEBI:15377"/>
        <dbReference type="ChEBI" id="CHEBI:15378"/>
        <dbReference type="ChEBI" id="CHEBI:30089"/>
        <dbReference type="ChEBI" id="CHEBI:33853"/>
        <dbReference type="ChEBI" id="CHEBI:140310"/>
        <dbReference type="EC" id="3.1.1.2"/>
    </reaction>
</comment>
<dbReference type="PRINTS" id="PR01785">
    <property type="entry name" value="PARAOXONASE"/>
</dbReference>
<evidence type="ECO:0000256" key="7">
    <source>
        <dbReference type="RuleBase" id="RU368025"/>
    </source>
</evidence>
<dbReference type="Proteomes" id="UP001249851">
    <property type="component" value="Unassembled WGS sequence"/>
</dbReference>
<keyword evidence="2 7" id="KW-0378">Hydrolase</keyword>
<dbReference type="EMBL" id="JARQWQ010000007">
    <property type="protein sequence ID" value="KAK2570637.1"/>
    <property type="molecule type" value="Genomic_DNA"/>
</dbReference>
<accession>A0AAD9R014</accession>
<name>A0AAD9R014_ACRCE</name>
<evidence type="ECO:0000256" key="5">
    <source>
        <dbReference type="PIRSR" id="PIRSR602640-1"/>
    </source>
</evidence>
<dbReference type="InterPro" id="IPR011042">
    <property type="entry name" value="6-blade_b-propeller_TolB-like"/>
</dbReference>
<comment type="similarity">
    <text evidence="1 7">Belongs to the paraoxonase family.</text>
</comment>
<dbReference type="AlphaFoldDB" id="A0AAD9R014"/>
<reference evidence="8" key="2">
    <citation type="journal article" date="2023" name="Science">
        <title>Genomic signatures of disease resistance in endangered staghorn corals.</title>
        <authorList>
            <person name="Vollmer S.V."/>
            <person name="Selwyn J.D."/>
            <person name="Despard B.A."/>
            <person name="Roesel C.L."/>
        </authorList>
    </citation>
    <scope>NUCLEOTIDE SEQUENCE</scope>
    <source>
        <strain evidence="8">K2</strain>
    </source>
</reference>
<dbReference type="SUPFAM" id="SSF63829">
    <property type="entry name" value="Calcium-dependent phosphotriesterase"/>
    <property type="match status" value="1"/>
</dbReference>
<comment type="caution">
    <text evidence="8">The sequence shown here is derived from an EMBL/GenBank/DDBJ whole genome shotgun (WGS) entry which is preliminary data.</text>
</comment>